<protein>
    <recommendedName>
        <fullName evidence="4">VanZ-like domain-containing protein</fullName>
    </recommendedName>
</protein>
<evidence type="ECO:0000313" key="3">
    <source>
        <dbReference type="Proteomes" id="UP001199044"/>
    </source>
</evidence>
<dbReference type="EMBL" id="JAIWIU010000278">
    <property type="protein sequence ID" value="MCA2019144.1"/>
    <property type="molecule type" value="Genomic_DNA"/>
</dbReference>
<feature type="transmembrane region" description="Helical" evidence="1">
    <location>
        <begin position="38"/>
        <end position="58"/>
    </location>
</feature>
<name>A0ABS7YXJ3_9VIBR</name>
<evidence type="ECO:0000256" key="1">
    <source>
        <dbReference type="SAM" id="Phobius"/>
    </source>
</evidence>
<dbReference type="RefSeq" id="WP_225252365.1">
    <property type="nucleotide sequence ID" value="NZ_JAIWIU010000278.1"/>
</dbReference>
<organism evidence="2 3">
    <name type="scientific">Vibrio tritonius</name>
    <dbReference type="NCBI Taxonomy" id="1435069"/>
    <lineage>
        <taxon>Bacteria</taxon>
        <taxon>Pseudomonadati</taxon>
        <taxon>Pseudomonadota</taxon>
        <taxon>Gammaproteobacteria</taxon>
        <taxon>Vibrionales</taxon>
        <taxon>Vibrionaceae</taxon>
        <taxon>Vibrio</taxon>
    </lineage>
</organism>
<evidence type="ECO:0008006" key="4">
    <source>
        <dbReference type="Google" id="ProtNLM"/>
    </source>
</evidence>
<proteinExistence type="predicted"/>
<evidence type="ECO:0000313" key="2">
    <source>
        <dbReference type="EMBL" id="MCA2019144.1"/>
    </source>
</evidence>
<keyword evidence="1" id="KW-0472">Membrane</keyword>
<reference evidence="3" key="1">
    <citation type="submission" date="2023-07" db="EMBL/GenBank/DDBJ databases">
        <title>Molecular identification of indigenous halophilic bacteria isolated from red sea cost, biodegradation of synthetic dyes and assessment of degraded metabolite toxicity.</title>
        <authorList>
            <person name="Chaieb K."/>
            <person name="Altayb H.N."/>
        </authorList>
    </citation>
    <scope>NUCLEOTIDE SEQUENCE [LARGE SCALE GENOMIC DNA]</scope>
    <source>
        <strain evidence="3">K20</strain>
    </source>
</reference>
<comment type="caution">
    <text evidence="2">The sequence shown here is derived from an EMBL/GenBank/DDBJ whole genome shotgun (WGS) entry which is preliminary data.</text>
</comment>
<keyword evidence="1" id="KW-1133">Transmembrane helix</keyword>
<keyword evidence="3" id="KW-1185">Reference proteome</keyword>
<accession>A0ABS7YXJ3</accession>
<keyword evidence="1" id="KW-0812">Transmembrane</keyword>
<sequence>MYLSSVSHPWRLLTFSVMLSVLFAGAYVPAVGQAAGPWHFELHFLAFGLVGVVTTWALSRLSWRWHALLIVMIPLVHEVCEIWGHHHGLETMDVMVDILGGLTGILLAQILIRVGHH</sequence>
<gene>
    <name evidence="2" type="ORF">LDJ79_23785</name>
</gene>
<feature type="transmembrane region" description="Helical" evidence="1">
    <location>
        <begin position="12"/>
        <end position="32"/>
    </location>
</feature>
<dbReference type="Proteomes" id="UP001199044">
    <property type="component" value="Unassembled WGS sequence"/>
</dbReference>